<comment type="caution">
    <text evidence="1">The sequence shown here is derived from an EMBL/GenBank/DDBJ whole genome shotgun (WGS) entry which is preliminary data.</text>
</comment>
<name>A0ABT3HNE3_9FLAO</name>
<accession>A0ABT3HNE3</accession>
<keyword evidence="2" id="KW-1185">Reference proteome</keyword>
<reference evidence="1" key="1">
    <citation type="submission" date="2022-10" db="EMBL/GenBank/DDBJ databases">
        <title>Chryseobacterium babae sp. nov. isolated from the gut of the beetle Oryctes rhinoceros, and Chryseobacterium kimseyorum sp. nov., isolated from a stick insect rearing cage.</title>
        <authorList>
            <person name="Shelomi M."/>
            <person name="Han C.-J."/>
            <person name="Chen W.-M."/>
            <person name="Chen H.-K."/>
            <person name="Liaw S.-J."/>
            <person name="Muhle E."/>
            <person name="Clermont D."/>
        </authorList>
    </citation>
    <scope>NUCLEOTIDE SEQUENCE</scope>
    <source>
        <strain evidence="1">WLa1L2M3</strain>
    </source>
</reference>
<sequence length="40" mass="4901">MKNLNFGCKRSDFLVTNSNDDWFIQCRFYEPDRVKHAKIY</sequence>
<organism evidence="1 2">
    <name type="scientific">Chryseobacterium oryctis</name>
    <dbReference type="NCBI Taxonomy" id="2952618"/>
    <lineage>
        <taxon>Bacteria</taxon>
        <taxon>Pseudomonadati</taxon>
        <taxon>Bacteroidota</taxon>
        <taxon>Flavobacteriia</taxon>
        <taxon>Flavobacteriales</taxon>
        <taxon>Weeksellaceae</taxon>
        <taxon>Chryseobacterium group</taxon>
        <taxon>Chryseobacterium</taxon>
    </lineage>
</organism>
<dbReference type="RefSeq" id="WP_264743080.1">
    <property type="nucleotide sequence ID" value="NZ_JAPDHV010000003.1"/>
</dbReference>
<gene>
    <name evidence="1" type="ORF">OH806_07585</name>
</gene>
<dbReference type="Proteomes" id="UP001163719">
    <property type="component" value="Unassembled WGS sequence"/>
</dbReference>
<dbReference type="EMBL" id="JAPDHV010000003">
    <property type="protein sequence ID" value="MCW3161128.1"/>
    <property type="molecule type" value="Genomic_DNA"/>
</dbReference>
<protein>
    <submittedName>
        <fullName evidence="1">Uncharacterized protein</fullName>
    </submittedName>
</protein>
<evidence type="ECO:0000313" key="1">
    <source>
        <dbReference type="EMBL" id="MCW3161128.1"/>
    </source>
</evidence>
<proteinExistence type="predicted"/>
<evidence type="ECO:0000313" key="2">
    <source>
        <dbReference type="Proteomes" id="UP001163719"/>
    </source>
</evidence>